<dbReference type="PANTHER" id="PTHR35317:SF24">
    <property type="entry name" value="RETROVIRUS-RELATED POL POLYPROTEIN FROM TRANSPOSON TNT 1-94"/>
    <property type="match status" value="1"/>
</dbReference>
<evidence type="ECO:0000259" key="1">
    <source>
        <dbReference type="Pfam" id="PF22936"/>
    </source>
</evidence>
<feature type="domain" description="Retrovirus-related Pol polyprotein from transposon TNT 1-94-like beta-barrel" evidence="1">
    <location>
        <begin position="140"/>
        <end position="188"/>
    </location>
</feature>
<dbReference type="Pfam" id="PF14223">
    <property type="entry name" value="Retrotran_gag_2"/>
    <property type="match status" value="1"/>
</dbReference>
<dbReference type="KEGG" id="ghi:107930886"/>
<protein>
    <recommendedName>
        <fullName evidence="1">Retrovirus-related Pol polyprotein from transposon TNT 1-94-like beta-barrel domain-containing protein</fullName>
    </recommendedName>
</protein>
<dbReference type="PANTHER" id="PTHR35317">
    <property type="entry name" value="OS04G0629600 PROTEIN"/>
    <property type="match status" value="1"/>
</dbReference>
<dbReference type="AlphaFoldDB" id="A0A1U8LXK5"/>
<dbReference type="Proteomes" id="UP000818029">
    <property type="component" value="Chromosome D09"/>
</dbReference>
<organism evidence="2 3">
    <name type="scientific">Gossypium hirsutum</name>
    <name type="common">Upland cotton</name>
    <name type="synonym">Gossypium mexicanum</name>
    <dbReference type="NCBI Taxonomy" id="3635"/>
    <lineage>
        <taxon>Eukaryota</taxon>
        <taxon>Viridiplantae</taxon>
        <taxon>Streptophyta</taxon>
        <taxon>Embryophyta</taxon>
        <taxon>Tracheophyta</taxon>
        <taxon>Spermatophyta</taxon>
        <taxon>Magnoliopsida</taxon>
        <taxon>eudicotyledons</taxon>
        <taxon>Gunneridae</taxon>
        <taxon>Pentapetalae</taxon>
        <taxon>rosids</taxon>
        <taxon>malvids</taxon>
        <taxon>Malvales</taxon>
        <taxon>Malvaceae</taxon>
        <taxon>Malvoideae</taxon>
        <taxon>Gossypium</taxon>
    </lineage>
</organism>
<evidence type="ECO:0000313" key="2">
    <source>
        <dbReference type="Proteomes" id="UP000818029"/>
    </source>
</evidence>
<accession>A0A1U8LXK5</accession>
<dbReference type="RefSeq" id="XP_016718138.1">
    <property type="nucleotide sequence ID" value="XM_016862649.1"/>
</dbReference>
<sequence>MKDSESIEEYSDKFIDIANKVRVLGTDLSDFRLKQKILVSAPEKYEVTVASLNNTNDLTQLRAVELIKNHPHFWCWRRPDVKCRRWNLMRHLERFCKELRNQQQGRAHAAIKEEEGRLFFSLASHLALYVIVIEVESKDRNGEYLEVKGRGTLTIESCIGTKLISNVMFVFEIDQNLLSAGQLVEKRFKVMFEEGRCLILDSSGNELFRIKMQKKSLSLNPFEEEQVASKC</sequence>
<evidence type="ECO:0000313" key="3">
    <source>
        <dbReference type="RefSeq" id="XP_016718138.1"/>
    </source>
</evidence>
<dbReference type="InterPro" id="IPR054722">
    <property type="entry name" value="PolX-like_BBD"/>
</dbReference>
<dbReference type="GeneID" id="107930886"/>
<dbReference type="Pfam" id="PF22936">
    <property type="entry name" value="Pol_BBD"/>
    <property type="match status" value="1"/>
</dbReference>
<name>A0A1U8LXK5_GOSHI</name>
<reference evidence="2" key="1">
    <citation type="journal article" date="2020" name="Nat. Genet.">
        <title>Genomic diversifications of five Gossypium allopolyploid species and their impact on cotton improvement.</title>
        <authorList>
            <person name="Chen Z.J."/>
            <person name="Sreedasyam A."/>
            <person name="Ando A."/>
            <person name="Song Q."/>
            <person name="De Santiago L.M."/>
            <person name="Hulse-Kemp A.M."/>
            <person name="Ding M."/>
            <person name="Ye W."/>
            <person name="Kirkbride R.C."/>
            <person name="Jenkins J."/>
            <person name="Plott C."/>
            <person name="Lovell J."/>
            <person name="Lin Y.M."/>
            <person name="Vaughn R."/>
            <person name="Liu B."/>
            <person name="Simpson S."/>
            <person name="Scheffler B.E."/>
            <person name="Wen L."/>
            <person name="Saski C.A."/>
            <person name="Grover C.E."/>
            <person name="Hu G."/>
            <person name="Conover J.L."/>
            <person name="Carlson J.W."/>
            <person name="Shu S."/>
            <person name="Boston L.B."/>
            <person name="Williams M."/>
            <person name="Peterson D.G."/>
            <person name="McGee K."/>
            <person name="Jones D.C."/>
            <person name="Wendel J.F."/>
            <person name="Stelly D.M."/>
            <person name="Grimwood J."/>
            <person name="Schmutz J."/>
        </authorList>
    </citation>
    <scope>NUCLEOTIDE SEQUENCE [LARGE SCALE GENOMIC DNA]</scope>
    <source>
        <strain evidence="2">cv. TM-1</strain>
    </source>
</reference>
<gene>
    <name evidence="3" type="primary">LOC107930886</name>
</gene>
<keyword evidence="2" id="KW-1185">Reference proteome</keyword>
<proteinExistence type="predicted"/>
<reference evidence="3" key="2">
    <citation type="submission" date="2025-08" db="UniProtKB">
        <authorList>
            <consortium name="RefSeq"/>
        </authorList>
    </citation>
    <scope>IDENTIFICATION</scope>
</reference>
<dbReference type="PaxDb" id="3635-A0A1U8LXK5"/>